<feature type="chain" id="PRO_5017776451" evidence="1">
    <location>
        <begin position="22"/>
        <end position="172"/>
    </location>
</feature>
<feature type="signal peptide" evidence="1">
    <location>
        <begin position="1"/>
        <end position="21"/>
    </location>
</feature>
<dbReference type="AlphaFoldDB" id="A0A3E0DXN2"/>
<gene>
    <name evidence="2" type="ORF">C8P67_11846</name>
</gene>
<organism evidence="2 3">
    <name type="scientific">Flavobacterium aquicola</name>
    <dbReference type="NCBI Taxonomy" id="1682742"/>
    <lineage>
        <taxon>Bacteria</taxon>
        <taxon>Pseudomonadati</taxon>
        <taxon>Bacteroidota</taxon>
        <taxon>Flavobacteriia</taxon>
        <taxon>Flavobacteriales</taxon>
        <taxon>Flavobacteriaceae</taxon>
        <taxon>Flavobacterium</taxon>
    </lineage>
</organism>
<comment type="caution">
    <text evidence="2">The sequence shown here is derived from an EMBL/GenBank/DDBJ whole genome shotgun (WGS) entry which is preliminary data.</text>
</comment>
<dbReference type="OrthoDB" id="645785at2"/>
<keyword evidence="3" id="KW-1185">Reference proteome</keyword>
<dbReference type="Proteomes" id="UP000257136">
    <property type="component" value="Unassembled WGS sequence"/>
</dbReference>
<proteinExistence type="predicted"/>
<keyword evidence="1" id="KW-0732">Signal</keyword>
<evidence type="ECO:0000313" key="2">
    <source>
        <dbReference type="EMBL" id="REG90834.1"/>
    </source>
</evidence>
<accession>A0A3E0DXN2</accession>
<reference evidence="2 3" key="1">
    <citation type="submission" date="2018-08" db="EMBL/GenBank/DDBJ databases">
        <title>Genomic Encyclopedia of Archaeal and Bacterial Type Strains, Phase II (KMG-II): from individual species to whole genera.</title>
        <authorList>
            <person name="Goeker M."/>
        </authorList>
    </citation>
    <scope>NUCLEOTIDE SEQUENCE [LARGE SCALE GENOMIC DNA]</scope>
    <source>
        <strain evidence="2 3">DSM 100880</strain>
    </source>
</reference>
<name>A0A3E0DXN2_9FLAO</name>
<evidence type="ECO:0000313" key="3">
    <source>
        <dbReference type="Proteomes" id="UP000257136"/>
    </source>
</evidence>
<sequence length="172" mass="20083">MKSQFKIIVLFAFLLCNNSNAQSNSNTETFTINWPKEEGWHIVDQQNNAEQTTTMIVSLKGKETIANCSEIATTYICRGSMYVPIEKKMEELFQPLKYAQTAKRTVIEKDEKAKHPWFILKIEYSSESQIWYVIQGKNELYCSLWSTYQKEITPKSQEKWVEIFKSSKITAE</sequence>
<dbReference type="EMBL" id="QUNI01000018">
    <property type="protein sequence ID" value="REG90834.1"/>
    <property type="molecule type" value="Genomic_DNA"/>
</dbReference>
<dbReference type="RefSeq" id="WP_115815119.1">
    <property type="nucleotide sequence ID" value="NZ_QUNI01000018.1"/>
</dbReference>
<protein>
    <submittedName>
        <fullName evidence="2">Uncharacterized protein</fullName>
    </submittedName>
</protein>
<evidence type="ECO:0000256" key="1">
    <source>
        <dbReference type="SAM" id="SignalP"/>
    </source>
</evidence>